<name>A0A0H2V7K7_ECOL6</name>
<dbReference type="AlphaFoldDB" id="A0A0H2V7K7"/>
<dbReference type="STRING" id="199310.c1487"/>
<sequence>MNTGYSPEQGRGFVRPEKQNLQNFAEIIPVISGLTGGSETNIVNARALQMFDDKKGVNLTYTPDGNQNMSIISESGFYKLIKTKSAPLPERLCEQLTYCAKNESEQWDYINHVEKRHNCRITGKTKATRYGGPSTQATRYPQRMSIANNATFAAGGQCNQSGSVRCHTCNERFSLYSLRNCSRAKAHGANLSDSCSIFLRRLFRAGDNVLVNSLSVIVLSCIAMRRSYSHHGAGDGYSCSLALRRWRRLISPCIDAMMNCDVLSPDSFTDSMAFTISCGTRAFRACDFAFVVPVAISIPLLDWWGTVYTEKAQIKPLTWATPKAYSGPHLEIIKVHKCKAPQVSLPLAGLLTTNDSESIEVAMLNHTTHPQGRDSHNLNKYIWRFIALSTAQPRVITIEATSEQEARQQSPAGCVMVFAARIRQGVGL</sequence>
<reference evidence="1 2" key="1">
    <citation type="journal article" date="2002" name="Proc. Natl. Acad. Sci. U.S.A.">
        <title>Extensive mosaic structure revealed by the complete genome sequence of uropathogenic Escherichia coli.</title>
        <authorList>
            <person name="Welch R.A."/>
            <person name="Burland V."/>
            <person name="Plunkett G.III."/>
            <person name="Redford P."/>
            <person name="Roesch P."/>
            <person name="Rasko D."/>
            <person name="Buckles E.L."/>
            <person name="Liou S.R."/>
            <person name="Boutin A."/>
            <person name="Hackett J."/>
            <person name="Stroud D."/>
            <person name="Mayhew G.F."/>
            <person name="Rose D.J."/>
            <person name="Zhou S."/>
            <person name="Schwartz D.C."/>
            <person name="Perna N.T."/>
            <person name="Mobley H.L."/>
            <person name="Donnenberg M.S."/>
            <person name="Blattner F.R."/>
        </authorList>
    </citation>
    <scope>NUCLEOTIDE SEQUENCE [LARGE SCALE GENOMIC DNA]</scope>
    <source>
        <strain evidence="2">CFT073 / ATCC 700928 / UPEC</strain>
    </source>
</reference>
<dbReference type="KEGG" id="ecc:c1487"/>
<proteinExistence type="predicted"/>
<accession>A0A0H2V7K7</accession>
<protein>
    <recommendedName>
        <fullName evidence="3">Host cell division inhibitor Icd-like protein</fullName>
    </recommendedName>
</protein>
<dbReference type="NCBIfam" id="NF033153">
    <property type="entry name" value="phage_ICD_like"/>
    <property type="match status" value="1"/>
</dbReference>
<evidence type="ECO:0008006" key="3">
    <source>
        <dbReference type="Google" id="ProtNLM"/>
    </source>
</evidence>
<organism evidence="1 2">
    <name type="scientific">Escherichia coli O6:H1 (strain CFT073 / ATCC 700928 / UPEC)</name>
    <dbReference type="NCBI Taxonomy" id="199310"/>
    <lineage>
        <taxon>Bacteria</taxon>
        <taxon>Pseudomonadati</taxon>
        <taxon>Pseudomonadota</taxon>
        <taxon>Gammaproteobacteria</taxon>
        <taxon>Enterobacterales</taxon>
        <taxon>Enterobacteriaceae</taxon>
        <taxon>Escherichia</taxon>
    </lineage>
</organism>
<dbReference type="Proteomes" id="UP000001410">
    <property type="component" value="Chromosome"/>
</dbReference>
<gene>
    <name evidence="1" type="ordered locus">c1487</name>
</gene>
<dbReference type="HOGENOM" id="CLU_040784_0_0_6"/>
<keyword evidence="2" id="KW-1185">Reference proteome</keyword>
<dbReference type="eggNOG" id="ENOG5031NMD">
    <property type="taxonomic scope" value="Bacteria"/>
</dbReference>
<dbReference type="EMBL" id="AE014075">
    <property type="protein sequence ID" value="AAN79956.1"/>
    <property type="molecule type" value="Genomic_DNA"/>
</dbReference>
<evidence type="ECO:0000313" key="1">
    <source>
        <dbReference type="EMBL" id="AAN79956.1"/>
    </source>
</evidence>
<evidence type="ECO:0000313" key="2">
    <source>
        <dbReference type="Proteomes" id="UP000001410"/>
    </source>
</evidence>